<sequence>MRIKTKEQYNKILQKRLAAPSKIATQKCSPKTRWLSKVKNMK</sequence>
<evidence type="ECO:0000313" key="1">
    <source>
        <dbReference type="EMBL" id="QJA96457.1"/>
    </source>
</evidence>
<gene>
    <name evidence="1" type="ORF">MM415B08568_0006</name>
</gene>
<reference evidence="1" key="1">
    <citation type="submission" date="2020-03" db="EMBL/GenBank/DDBJ databases">
        <title>The deep terrestrial virosphere.</title>
        <authorList>
            <person name="Holmfeldt K."/>
            <person name="Nilsson E."/>
            <person name="Simone D."/>
            <person name="Lopez-Fernandez M."/>
            <person name="Wu X."/>
            <person name="de Brujin I."/>
            <person name="Lundin D."/>
            <person name="Andersson A."/>
            <person name="Bertilsson S."/>
            <person name="Dopson M."/>
        </authorList>
    </citation>
    <scope>NUCLEOTIDE SEQUENCE</scope>
    <source>
        <strain evidence="1">MM415B08568</strain>
    </source>
</reference>
<proteinExistence type="predicted"/>
<protein>
    <submittedName>
        <fullName evidence="1">Uncharacterized protein</fullName>
    </submittedName>
</protein>
<organism evidence="1">
    <name type="scientific">viral metagenome</name>
    <dbReference type="NCBI Taxonomy" id="1070528"/>
    <lineage>
        <taxon>unclassified sequences</taxon>
        <taxon>metagenomes</taxon>
        <taxon>organismal metagenomes</taxon>
    </lineage>
</organism>
<accession>A0A6M3LM79</accession>
<dbReference type="AlphaFoldDB" id="A0A6M3LM79"/>
<name>A0A6M3LM79_9ZZZZ</name>
<dbReference type="EMBL" id="MT143402">
    <property type="protein sequence ID" value="QJA96457.1"/>
    <property type="molecule type" value="Genomic_DNA"/>
</dbReference>